<gene>
    <name evidence="3" type="ORF">SAMN04488056_11422</name>
</gene>
<evidence type="ECO:0000313" key="3">
    <source>
        <dbReference type="EMBL" id="SFO84733.1"/>
    </source>
</evidence>
<feature type="compositionally biased region" description="Basic and acidic residues" evidence="1">
    <location>
        <begin position="204"/>
        <end position="217"/>
    </location>
</feature>
<reference evidence="3 4" key="1">
    <citation type="submission" date="2016-10" db="EMBL/GenBank/DDBJ databases">
        <authorList>
            <person name="de Groot N.N."/>
        </authorList>
    </citation>
    <scope>NUCLEOTIDE SEQUENCE [LARGE SCALE GENOMIC DNA]</scope>
    <source>
        <strain evidence="3 4">CGMCC 1.9157</strain>
    </source>
</reference>
<dbReference type="OrthoDB" id="9789942at2"/>
<dbReference type="InterPro" id="IPR008312">
    <property type="entry name" value="T6SS_TssB1"/>
</dbReference>
<proteinExistence type="predicted"/>
<keyword evidence="4" id="KW-1185">Reference proteome</keyword>
<feature type="region of interest" description="Disordered" evidence="1">
    <location>
        <begin position="905"/>
        <end position="969"/>
    </location>
</feature>
<dbReference type="STRING" id="655353.SAMN04488056_11422"/>
<evidence type="ECO:0000256" key="1">
    <source>
        <dbReference type="SAM" id="MobiDB-lite"/>
    </source>
</evidence>
<feature type="region of interest" description="Disordered" evidence="1">
    <location>
        <begin position="364"/>
        <end position="391"/>
    </location>
</feature>
<feature type="compositionally biased region" description="Acidic residues" evidence="1">
    <location>
        <begin position="364"/>
        <end position="378"/>
    </location>
</feature>
<feature type="compositionally biased region" description="Acidic residues" evidence="1">
    <location>
        <begin position="910"/>
        <end position="969"/>
    </location>
</feature>
<feature type="domain" description="TssC1 N-terminal" evidence="2">
    <location>
        <begin position="574"/>
        <end position="850"/>
    </location>
</feature>
<feature type="region of interest" description="Disordered" evidence="1">
    <location>
        <begin position="299"/>
        <end position="337"/>
    </location>
</feature>
<protein>
    <submittedName>
        <fullName evidence="3">Type VI secretion protein, EvpB/VC_A0108 family/type VI secretion protein, VC_A0107 family</fullName>
    </submittedName>
</protein>
<dbReference type="Pfam" id="PF05591">
    <property type="entry name" value="T6SS_VipA"/>
    <property type="match status" value="2"/>
</dbReference>
<dbReference type="NCBIfam" id="TIGR03358">
    <property type="entry name" value="VI_chp_5"/>
    <property type="match status" value="1"/>
</dbReference>
<evidence type="ECO:0000259" key="2">
    <source>
        <dbReference type="Pfam" id="PF05943"/>
    </source>
</evidence>
<name>A0A1I5KIT3_9HYPH</name>
<feature type="region of interest" description="Disordered" evidence="1">
    <location>
        <begin position="183"/>
        <end position="217"/>
    </location>
</feature>
<evidence type="ECO:0000313" key="4">
    <source>
        <dbReference type="Proteomes" id="UP000199236"/>
    </source>
</evidence>
<dbReference type="PANTHER" id="PTHR35850:SF1">
    <property type="entry name" value="TYPE VI SECRETION SYSTEM SHEATH PROTEIN TSSB1"/>
    <property type="match status" value="1"/>
</dbReference>
<organism evidence="3 4">
    <name type="scientific">Cohaesibacter marisflavi</name>
    <dbReference type="NCBI Taxonomy" id="655353"/>
    <lineage>
        <taxon>Bacteria</taxon>
        <taxon>Pseudomonadati</taxon>
        <taxon>Pseudomonadota</taxon>
        <taxon>Alphaproteobacteria</taxon>
        <taxon>Hyphomicrobiales</taxon>
        <taxon>Cohaesibacteraceae</taxon>
    </lineage>
</organism>
<dbReference type="Pfam" id="PF05943">
    <property type="entry name" value="VipB"/>
    <property type="match status" value="1"/>
</dbReference>
<accession>A0A1I5KIT3</accession>
<dbReference type="EMBL" id="FOVR01000014">
    <property type="protein sequence ID" value="SFO84733.1"/>
    <property type="molecule type" value="Genomic_DNA"/>
</dbReference>
<dbReference type="InterPro" id="IPR044031">
    <property type="entry name" value="TssC1_N"/>
</dbReference>
<dbReference type="Proteomes" id="UP000199236">
    <property type="component" value="Unassembled WGS sequence"/>
</dbReference>
<dbReference type="AlphaFoldDB" id="A0A1I5KIT3"/>
<sequence>MSKSGQKFVARNRAPRVQIEYDVELYGAEKKVQLPFVMGVMSDLSGKSDASLPSVADRKFLEIDIDNFDERMKALRPRAAFSVPNTLTGDGNLNIDLSFESMEDFSPAAIAKKVSPLNKLLEARTRLSHLATYMDGKTGAEDLIAKLIADPQALTAILASAGDSSATPQNHAEAIESLRQAASNTEMAAEEDTTGAALNSLRDIPSRDLQEKPDERHAAFESLLSSSAAPSMEEEDPTEAVFDALRSHQTEPEVDDDERDIAFNSLLAGRDEGESGEQQDLGLISDGEQDLDLLLADEDAPDADDTKASFSDLEADGDTTIESPSFDLDEAGSQDSELPLDGLFEEQDAEDDDQPDELEALLLDRDDDEEEESEDEPTITEPFGILSLDQPQDIDASRPKFRIALLGDFTGRANRGDLATGDDLANRKPIKLDVDNLDTIIARFATTLLLPLGKDGAGIEVKLNSLDDLHPDELYENVSIFEELSSLRQSVAAGTASSLSKLRDLTVEPIDIEHLPRTRAKGSSVPANRKLGDFQRLIGDEEGITVTATPAEDLINRVVAPYVKAAADPDQQSYLAAIDNALSGVMRAILHHPDFQAVESTWRSLDLLARRVETDASLEIVLYDVSAEEWAADLSAQDELSESGLFRMLAEEPRLDEAQGPLSAIFGLYSLEETPPHAELLARMAKISAWMKAPFVSAISPKFLEISKEDRHPATAKSWDAMRALPEAAYVGLASPRFLLRLPYGRKTEPVDPFDFEEFTLRSGLKGMLWANPVILSAILMAKTVSSMGKSMELGKIMSLDDMPVHTMNDQFGDQIALPCTERLLNTRTMADVVTRGFIPLLSVKGRNEVRQGSFQALSGSMLAGPWASITTPANATGDTTLSFSAALSKSDEDTEIENEDLASEISGTGDDDLGLDLDLTADDSDSDALTDDDADSNGDVDLDSLLAEFDDETDDTPSSDDDEDEDDLDAELAALLEGL</sequence>
<dbReference type="PANTHER" id="PTHR35850">
    <property type="entry name" value="CYTOPLASMIC PROTEIN-RELATED"/>
    <property type="match status" value="1"/>
</dbReference>